<accession>F0W318</accession>
<dbReference type="EMBL" id="FR824056">
    <property type="protein sequence ID" value="CCA15455.1"/>
    <property type="molecule type" value="Genomic_DNA"/>
</dbReference>
<sequence length="104" mass="12122">MDLPNKAVYCIMQQHLMALQPPNPFIIKFYRRSFTEEFHYVVRFTCASFRPHHFVLLGESGVLSIDMLRCHRTAAHDSPDACASSWVERCIPCLDAYFERITLL</sequence>
<name>F0W318_9STRA</name>
<proteinExistence type="predicted"/>
<dbReference type="HOGENOM" id="CLU_2255186_0_0_1"/>
<organism evidence="1">
    <name type="scientific">Albugo laibachii Nc14</name>
    <dbReference type="NCBI Taxonomy" id="890382"/>
    <lineage>
        <taxon>Eukaryota</taxon>
        <taxon>Sar</taxon>
        <taxon>Stramenopiles</taxon>
        <taxon>Oomycota</taxon>
        <taxon>Peronosporomycetes</taxon>
        <taxon>Albuginales</taxon>
        <taxon>Albuginaceae</taxon>
        <taxon>Albugo</taxon>
    </lineage>
</organism>
<reference evidence="1" key="2">
    <citation type="submission" date="2011-02" db="EMBL/GenBank/DDBJ databases">
        <authorList>
            <person name="MacLean D."/>
        </authorList>
    </citation>
    <scope>NUCLEOTIDE SEQUENCE</scope>
</reference>
<protein>
    <submittedName>
        <fullName evidence="1">AlNc14C11G1397 protein</fullName>
    </submittedName>
</protein>
<reference evidence="1" key="1">
    <citation type="journal article" date="2011" name="PLoS Biol.">
        <title>Gene gain and loss during evolution of obligate parasitism in the white rust pathogen of Arabidopsis thaliana.</title>
        <authorList>
            <person name="Kemen E."/>
            <person name="Gardiner A."/>
            <person name="Schultz-Larsen T."/>
            <person name="Kemen A.C."/>
            <person name="Balmuth A.L."/>
            <person name="Robert-Seilaniantz A."/>
            <person name="Bailey K."/>
            <person name="Holub E."/>
            <person name="Studholme D.J."/>
            <person name="Maclean D."/>
            <person name="Jones J.D."/>
        </authorList>
    </citation>
    <scope>NUCLEOTIDE SEQUENCE</scope>
</reference>
<evidence type="ECO:0000313" key="1">
    <source>
        <dbReference type="EMBL" id="CCA15455.1"/>
    </source>
</evidence>
<dbReference type="AlphaFoldDB" id="F0W318"/>
<gene>
    <name evidence="1" type="primary">AlNc14C11G1397</name>
    <name evidence="1" type="ORF">ALNC14_015980</name>
</gene>